<dbReference type="OMA" id="LLAQACY"/>
<name>A0A1X7T8K8_AMPQE</name>
<dbReference type="InterPro" id="IPR016167">
    <property type="entry name" value="FAD-bd_PCMH_sub1"/>
</dbReference>
<dbReference type="EnsemblMetazoa" id="Aqu2.1.10882_001">
    <property type="protein sequence ID" value="Aqu2.1.10882_001"/>
    <property type="gene ID" value="Aqu2.1.10882"/>
</dbReference>
<reference evidence="1" key="1">
    <citation type="submission" date="2017-05" db="UniProtKB">
        <authorList>
            <consortium name="EnsemblMetazoa"/>
        </authorList>
    </citation>
    <scope>IDENTIFICATION</scope>
</reference>
<dbReference type="GO" id="GO:0050660">
    <property type="term" value="F:flavin adenine dinucleotide binding"/>
    <property type="evidence" value="ECO:0007669"/>
    <property type="project" value="InterPro"/>
</dbReference>
<accession>A0A1X7T8K8</accession>
<dbReference type="GO" id="GO:0008720">
    <property type="term" value="F:D-lactate dehydrogenase (NAD+) activity"/>
    <property type="evidence" value="ECO:0007669"/>
    <property type="project" value="TreeGrafter"/>
</dbReference>
<sequence>MHTKISRHFSSSSSSLITDSVQNQLESVLGRKNISISQSVRDQHGKDESYHIQLPPDLVVFPEDVPQISDVARICNENRIPLIPFGT</sequence>
<dbReference type="PANTHER" id="PTHR11748:SF111">
    <property type="entry name" value="D-LACTATE DEHYDROGENASE, MITOCHONDRIAL-RELATED"/>
    <property type="match status" value="1"/>
</dbReference>
<dbReference type="SUPFAM" id="SSF56176">
    <property type="entry name" value="FAD-binding/transporter-associated domain-like"/>
    <property type="match status" value="1"/>
</dbReference>
<dbReference type="PANTHER" id="PTHR11748">
    <property type="entry name" value="D-LACTATE DEHYDROGENASE"/>
    <property type="match status" value="1"/>
</dbReference>
<dbReference type="GO" id="GO:0005739">
    <property type="term" value="C:mitochondrion"/>
    <property type="evidence" value="ECO:0007669"/>
    <property type="project" value="TreeGrafter"/>
</dbReference>
<dbReference type="GO" id="GO:0004458">
    <property type="term" value="F:D-lactate dehydrogenase (cytochrome) activity"/>
    <property type="evidence" value="ECO:0007669"/>
    <property type="project" value="TreeGrafter"/>
</dbReference>
<protein>
    <recommendedName>
        <fullName evidence="2">FAD-binding PCMH-type domain-containing protein</fullName>
    </recommendedName>
</protein>
<dbReference type="InterPro" id="IPR036318">
    <property type="entry name" value="FAD-bd_PCMH-like_sf"/>
</dbReference>
<dbReference type="AlphaFoldDB" id="A0A1X7T8K8"/>
<proteinExistence type="predicted"/>
<dbReference type="GO" id="GO:1903457">
    <property type="term" value="P:lactate catabolic process"/>
    <property type="evidence" value="ECO:0007669"/>
    <property type="project" value="TreeGrafter"/>
</dbReference>
<evidence type="ECO:0008006" key="2">
    <source>
        <dbReference type="Google" id="ProtNLM"/>
    </source>
</evidence>
<dbReference type="eggNOG" id="KOG1231">
    <property type="taxonomic scope" value="Eukaryota"/>
</dbReference>
<organism evidence="1">
    <name type="scientific">Amphimedon queenslandica</name>
    <name type="common">Sponge</name>
    <dbReference type="NCBI Taxonomy" id="400682"/>
    <lineage>
        <taxon>Eukaryota</taxon>
        <taxon>Metazoa</taxon>
        <taxon>Porifera</taxon>
        <taxon>Demospongiae</taxon>
        <taxon>Heteroscleromorpha</taxon>
        <taxon>Haplosclerida</taxon>
        <taxon>Niphatidae</taxon>
        <taxon>Amphimedon</taxon>
    </lineage>
</organism>
<dbReference type="Gene3D" id="3.30.43.10">
    <property type="entry name" value="Uridine Diphospho-n-acetylenolpyruvylglucosamine Reductase, domain 2"/>
    <property type="match status" value="1"/>
</dbReference>
<dbReference type="STRING" id="400682.A0A1X7T8K8"/>
<dbReference type="InParanoid" id="A0A1X7T8K8"/>
<evidence type="ECO:0000313" key="1">
    <source>
        <dbReference type="EnsemblMetazoa" id="Aqu2.1.10882_001"/>
    </source>
</evidence>